<evidence type="ECO:0000313" key="3">
    <source>
        <dbReference type="Proteomes" id="UP000708208"/>
    </source>
</evidence>
<dbReference type="Pfam" id="PF00557">
    <property type="entry name" value="Peptidase_M24"/>
    <property type="match status" value="1"/>
</dbReference>
<dbReference type="InterPro" id="IPR050422">
    <property type="entry name" value="X-Pro_aminopeptidase_P"/>
</dbReference>
<name>A0A8J2KPL2_9HEXA</name>
<dbReference type="Proteomes" id="UP000708208">
    <property type="component" value="Unassembled WGS sequence"/>
</dbReference>
<dbReference type="OrthoDB" id="9995434at2759"/>
<proteinExistence type="predicted"/>
<reference evidence="2" key="1">
    <citation type="submission" date="2021-06" db="EMBL/GenBank/DDBJ databases">
        <authorList>
            <person name="Hodson N. C."/>
            <person name="Mongue J. A."/>
            <person name="Jaron S. K."/>
        </authorList>
    </citation>
    <scope>NUCLEOTIDE SEQUENCE</scope>
</reference>
<dbReference type="InterPro" id="IPR000994">
    <property type="entry name" value="Pept_M24"/>
</dbReference>
<dbReference type="EMBL" id="CAJVCH010517808">
    <property type="protein sequence ID" value="CAG7821671.1"/>
    <property type="molecule type" value="Genomic_DNA"/>
</dbReference>
<gene>
    <name evidence="2" type="ORF">AFUS01_LOCUS31992</name>
</gene>
<evidence type="ECO:0000259" key="1">
    <source>
        <dbReference type="Pfam" id="PF00557"/>
    </source>
</evidence>
<sequence>MNSFAETKAIGKDVETQGMINAHFRDGAVVVEYLPSIGEEMREQTPLTEFSTAKPLTQFRELGENFKGLSFRAMSPVEKMLLCPMYCPTAESDQPLNMSEIYLLDSGGHYLDGTTDVTRTIFFGKPKDEIKNDFTSVLKGMIRLRTAIFPLEESRK</sequence>
<comment type="caution">
    <text evidence="2">The sequence shown here is derived from an EMBL/GenBank/DDBJ whole genome shotgun (WGS) entry which is preliminary data.</text>
</comment>
<protein>
    <recommendedName>
        <fullName evidence="1">Peptidase M24 domain-containing protein</fullName>
    </recommendedName>
</protein>
<evidence type="ECO:0000313" key="2">
    <source>
        <dbReference type="EMBL" id="CAG7821671.1"/>
    </source>
</evidence>
<keyword evidence="3" id="KW-1185">Reference proteome</keyword>
<dbReference type="AlphaFoldDB" id="A0A8J2KPL2"/>
<feature type="domain" description="Peptidase M24" evidence="1">
    <location>
        <begin position="19"/>
        <end position="150"/>
    </location>
</feature>
<dbReference type="PANTHER" id="PTHR43763:SF6">
    <property type="entry name" value="XAA-PRO AMINOPEPTIDASE 1"/>
    <property type="match status" value="1"/>
</dbReference>
<dbReference type="PANTHER" id="PTHR43763">
    <property type="entry name" value="XAA-PRO AMINOPEPTIDASE 1"/>
    <property type="match status" value="1"/>
</dbReference>
<organism evidence="2 3">
    <name type="scientific">Allacma fusca</name>
    <dbReference type="NCBI Taxonomy" id="39272"/>
    <lineage>
        <taxon>Eukaryota</taxon>
        <taxon>Metazoa</taxon>
        <taxon>Ecdysozoa</taxon>
        <taxon>Arthropoda</taxon>
        <taxon>Hexapoda</taxon>
        <taxon>Collembola</taxon>
        <taxon>Symphypleona</taxon>
        <taxon>Sminthuridae</taxon>
        <taxon>Allacma</taxon>
    </lineage>
</organism>
<accession>A0A8J2KPL2</accession>